<accession>A0AC35TZW4</accession>
<dbReference type="Proteomes" id="UP000095286">
    <property type="component" value="Unplaced"/>
</dbReference>
<organism evidence="1 2">
    <name type="scientific">Rhabditophanes sp. KR3021</name>
    <dbReference type="NCBI Taxonomy" id="114890"/>
    <lineage>
        <taxon>Eukaryota</taxon>
        <taxon>Metazoa</taxon>
        <taxon>Ecdysozoa</taxon>
        <taxon>Nematoda</taxon>
        <taxon>Chromadorea</taxon>
        <taxon>Rhabditida</taxon>
        <taxon>Tylenchina</taxon>
        <taxon>Panagrolaimomorpha</taxon>
        <taxon>Strongyloidoidea</taxon>
        <taxon>Alloionematidae</taxon>
        <taxon>Rhabditophanes</taxon>
    </lineage>
</organism>
<evidence type="ECO:0000313" key="2">
    <source>
        <dbReference type="WBParaSite" id="RSKR_0000618000.1"/>
    </source>
</evidence>
<proteinExistence type="predicted"/>
<protein>
    <submittedName>
        <fullName evidence="2">Uncharacterized protein</fullName>
    </submittedName>
</protein>
<reference evidence="2" key="1">
    <citation type="submission" date="2016-11" db="UniProtKB">
        <authorList>
            <consortium name="WormBaseParasite"/>
        </authorList>
    </citation>
    <scope>IDENTIFICATION</scope>
    <source>
        <strain evidence="2">KR3021</strain>
    </source>
</reference>
<name>A0AC35TZW4_9BILA</name>
<sequence>MVSDKKSDSKDTNVNLFLTEINFTISRIEQIMLGDDHLRPVSRDLRNSHEAFHSAIRNEESYSGYDSSLGEYESDSSDESCLVTEMNISDIESLDENYFESQNAVNDAEELIEADVGESHVNASQTFTLAGNSDVNSASDIKRSILAGKCDVAEFFKVLNNAGDNNVKNSFTKDNSKYWAQFFRKMNDDPEARLEQLAYLEPHHYKEVDEKFPGLLNNFKTFLIRLVEIQKKNALIKANASEGEQTLFKSIVSEENLLAKITPDMETKLAFAKVDPFFRRCINKSPVEILNRFVYNNTDINLNFNQKGLVGTIFGFPFKFIEDAFEIVDVFERDNLSSIRYIEVRIEINNKGIHIRDKVRVLSDLMRNLFAKLNNIAHLVFYIKELEKQYLDRTPNHAILFGLLAGFKSTRITTFTYEGFESRVHWQNQSGGLRCINLKAPTDMELFLKLEKFGMRYN</sequence>
<dbReference type="WBParaSite" id="RSKR_0000618000.1">
    <property type="protein sequence ID" value="RSKR_0000618000.1"/>
    <property type="gene ID" value="RSKR_0000618000"/>
</dbReference>
<evidence type="ECO:0000313" key="1">
    <source>
        <dbReference type="Proteomes" id="UP000095286"/>
    </source>
</evidence>